<accession>A0A0L6V262</accession>
<name>A0A0L6V262_9BASI</name>
<comment type="caution">
    <text evidence="1">The sequence shown here is derived from an EMBL/GenBank/DDBJ whole genome shotgun (WGS) entry which is preliminary data.</text>
</comment>
<dbReference type="AlphaFoldDB" id="A0A0L6V262"/>
<proteinExistence type="predicted"/>
<keyword evidence="2" id="KW-1185">Reference proteome</keyword>
<evidence type="ECO:0000313" key="2">
    <source>
        <dbReference type="Proteomes" id="UP000037035"/>
    </source>
</evidence>
<organism evidence="1 2">
    <name type="scientific">Puccinia sorghi</name>
    <dbReference type="NCBI Taxonomy" id="27349"/>
    <lineage>
        <taxon>Eukaryota</taxon>
        <taxon>Fungi</taxon>
        <taxon>Dikarya</taxon>
        <taxon>Basidiomycota</taxon>
        <taxon>Pucciniomycotina</taxon>
        <taxon>Pucciniomycetes</taxon>
        <taxon>Pucciniales</taxon>
        <taxon>Pucciniaceae</taxon>
        <taxon>Puccinia</taxon>
    </lineage>
</organism>
<dbReference type="VEuPathDB" id="FungiDB:VP01_2839g2"/>
<protein>
    <submittedName>
        <fullName evidence="1">Putative signal peptide protein</fullName>
    </submittedName>
</protein>
<gene>
    <name evidence="1" type="ORF">VP01_2839g2</name>
</gene>
<evidence type="ECO:0000313" key="1">
    <source>
        <dbReference type="EMBL" id="KNZ54836.1"/>
    </source>
</evidence>
<sequence length="550" mass="64264">MALACECFHITFLNNLLLTSGISKINMIYCPSQSNICTSNFYFDGKLKNQPDVRSSFHLQNKPYLSFGHPIFLEIIFKFQETVKDHNENEVIHAQGLIFCLEMILTHIYGHHFMTLRFFFHVMITLRMWIKAFPEHDKTNTTLPKKYKFALQLGSKTNLTEKFMILISGKAEKKTLVWVSQWWVDLSNTNSQPHKLELGRPTKYPLQANTLFFLLGRWATPTATLPQAYLQIFQGYCLVPCHHKVRQYVVCNSLINLLLHPQNYKQCPLSWVQRQRLQMLELFLCYTLVTAWQSAQIASLFGVVTRVLYAFKMTSSQFTIFFFVELQRISTEIRTKFTKNQAKLVHNLQPTNNRYQLSTLQNKLSQLPALDMQKLPGNFCCYSNLYPRVIQLSFDAQSLCILHIDCAKTFKCANRWGLDDSLAGPCCMSTSGILTDCICGTFSFFSNFNYNNIEIVLQYNFELYSIFIYLHILLFHRNCDFNNNYGTLSSEKVKLHEKSFSEIILQGFTNLKEIKYYIYWILWRPINKHLMAGDMTELIQFNSLMSLVIW</sequence>
<dbReference type="EMBL" id="LAVV01007767">
    <property type="protein sequence ID" value="KNZ54836.1"/>
    <property type="molecule type" value="Genomic_DNA"/>
</dbReference>
<reference evidence="1 2" key="1">
    <citation type="submission" date="2015-08" db="EMBL/GenBank/DDBJ databases">
        <title>Next Generation Sequencing and Analysis of the Genome of Puccinia sorghi L Schw, the Causal Agent of Maize Common Rust.</title>
        <authorList>
            <person name="Rochi L."/>
            <person name="Burguener G."/>
            <person name="Darino M."/>
            <person name="Turjanski A."/>
            <person name="Kreff E."/>
            <person name="Dieguez M.J."/>
            <person name="Sacco F."/>
        </authorList>
    </citation>
    <scope>NUCLEOTIDE SEQUENCE [LARGE SCALE GENOMIC DNA]</scope>
    <source>
        <strain evidence="1 2">RO10H11247</strain>
    </source>
</reference>
<dbReference type="Proteomes" id="UP000037035">
    <property type="component" value="Unassembled WGS sequence"/>
</dbReference>